<dbReference type="EMBL" id="KV428008">
    <property type="protein sequence ID" value="KZT43368.1"/>
    <property type="molecule type" value="Genomic_DNA"/>
</dbReference>
<organism evidence="1 2">
    <name type="scientific">Sistotremastrum suecicum HHB10207 ss-3</name>
    <dbReference type="NCBI Taxonomy" id="1314776"/>
    <lineage>
        <taxon>Eukaryota</taxon>
        <taxon>Fungi</taxon>
        <taxon>Dikarya</taxon>
        <taxon>Basidiomycota</taxon>
        <taxon>Agaricomycotina</taxon>
        <taxon>Agaricomycetes</taxon>
        <taxon>Sistotremastrales</taxon>
        <taxon>Sistotremastraceae</taxon>
        <taxon>Sistotremastrum</taxon>
    </lineage>
</organism>
<dbReference type="AlphaFoldDB" id="A0A166I3Y8"/>
<evidence type="ECO:0000313" key="1">
    <source>
        <dbReference type="EMBL" id="KZT43368.1"/>
    </source>
</evidence>
<sequence>MVVRFSPGQDWWHPSPCRSIGRVENRRSLRLLAVRPLLSYLSASLGSPPVLYQQVHRLVLNSVPVPDLVLDLGSFRKDRSLKGRFRFPLALCHNHNHKDSYRPLGDLYQLGFLLLDLLLVALDPGQLLLSQTAHSSLVLLLVSKISPRSLYVLGRPHSLLPS</sequence>
<proteinExistence type="predicted"/>
<gene>
    <name evidence="1" type="ORF">SISSUDRAFT_690289</name>
</gene>
<evidence type="ECO:0000313" key="2">
    <source>
        <dbReference type="Proteomes" id="UP000076798"/>
    </source>
</evidence>
<name>A0A166I3Y8_9AGAM</name>
<protein>
    <submittedName>
        <fullName evidence="1">Uncharacterized protein</fullName>
    </submittedName>
</protein>
<keyword evidence="2" id="KW-1185">Reference proteome</keyword>
<accession>A0A166I3Y8</accession>
<reference evidence="1 2" key="1">
    <citation type="journal article" date="2016" name="Mol. Biol. Evol.">
        <title>Comparative Genomics of Early-Diverging Mushroom-Forming Fungi Provides Insights into the Origins of Lignocellulose Decay Capabilities.</title>
        <authorList>
            <person name="Nagy L.G."/>
            <person name="Riley R."/>
            <person name="Tritt A."/>
            <person name="Adam C."/>
            <person name="Daum C."/>
            <person name="Floudas D."/>
            <person name="Sun H."/>
            <person name="Yadav J.S."/>
            <person name="Pangilinan J."/>
            <person name="Larsson K.H."/>
            <person name="Matsuura K."/>
            <person name="Barry K."/>
            <person name="Labutti K."/>
            <person name="Kuo R."/>
            <person name="Ohm R.A."/>
            <person name="Bhattacharya S.S."/>
            <person name="Shirouzu T."/>
            <person name="Yoshinaga Y."/>
            <person name="Martin F.M."/>
            <person name="Grigoriev I.V."/>
            <person name="Hibbett D.S."/>
        </authorList>
    </citation>
    <scope>NUCLEOTIDE SEQUENCE [LARGE SCALE GENOMIC DNA]</scope>
    <source>
        <strain evidence="1 2">HHB10207 ss-3</strain>
    </source>
</reference>
<dbReference type="Proteomes" id="UP000076798">
    <property type="component" value="Unassembled WGS sequence"/>
</dbReference>